<comment type="caution">
    <text evidence="2">The sequence shown here is derived from an EMBL/GenBank/DDBJ whole genome shotgun (WGS) entry which is preliminary data.</text>
</comment>
<dbReference type="SUPFAM" id="SSF109854">
    <property type="entry name" value="DinB/YfiT-like putative metalloenzymes"/>
    <property type="match status" value="1"/>
</dbReference>
<name>T1CT22_9ZZZZ</name>
<proteinExistence type="predicted"/>
<sequence>HHMAEVERYWFRRALMAEKIGPIWNSETVREAVFVDAPDADVTEGFSAWESECRESRRILEQLDNLDRTFSTERGPVVSARSMINHMIGEYSRHNGHADLLRERVDGKTGDFPPDVSGRHLPPGATIDPRFRRPGVASRPNALQSLMGTR</sequence>
<protein>
    <submittedName>
        <fullName evidence="2">Protein containing DUF664</fullName>
    </submittedName>
</protein>
<reference evidence="2" key="1">
    <citation type="submission" date="2013-08" db="EMBL/GenBank/DDBJ databases">
        <authorList>
            <person name="Mendez C."/>
            <person name="Richter M."/>
            <person name="Ferrer M."/>
            <person name="Sanchez J."/>
        </authorList>
    </citation>
    <scope>NUCLEOTIDE SEQUENCE</scope>
</reference>
<evidence type="ECO:0000313" key="2">
    <source>
        <dbReference type="EMBL" id="EQD71744.1"/>
    </source>
</evidence>
<gene>
    <name evidence="2" type="ORF">B1B_04287</name>
</gene>
<feature type="region of interest" description="Disordered" evidence="1">
    <location>
        <begin position="106"/>
        <end position="150"/>
    </location>
</feature>
<feature type="non-terminal residue" evidence="2">
    <location>
        <position position="1"/>
    </location>
</feature>
<dbReference type="EMBL" id="AUZY01002681">
    <property type="protein sequence ID" value="EQD71744.1"/>
    <property type="molecule type" value="Genomic_DNA"/>
</dbReference>
<reference evidence="2" key="2">
    <citation type="journal article" date="2014" name="ISME J.">
        <title>Microbial stratification in low pH oxic and suboxic macroscopic growths along an acid mine drainage.</title>
        <authorList>
            <person name="Mendez-Garcia C."/>
            <person name="Mesa V."/>
            <person name="Sprenger R.R."/>
            <person name="Richter M."/>
            <person name="Diez M.S."/>
            <person name="Solano J."/>
            <person name="Bargiela R."/>
            <person name="Golyshina O.V."/>
            <person name="Manteca A."/>
            <person name="Ramos J.L."/>
            <person name="Gallego J.R."/>
            <person name="Llorente I."/>
            <person name="Martins Dos Santos V.A."/>
            <person name="Jensen O.N."/>
            <person name="Pelaez A.I."/>
            <person name="Sanchez J."/>
            <person name="Ferrer M."/>
        </authorList>
    </citation>
    <scope>NUCLEOTIDE SEQUENCE</scope>
</reference>
<organism evidence="2">
    <name type="scientific">mine drainage metagenome</name>
    <dbReference type="NCBI Taxonomy" id="410659"/>
    <lineage>
        <taxon>unclassified sequences</taxon>
        <taxon>metagenomes</taxon>
        <taxon>ecological metagenomes</taxon>
    </lineage>
</organism>
<dbReference type="AlphaFoldDB" id="T1CT22"/>
<dbReference type="Pfam" id="PF04978">
    <property type="entry name" value="MST"/>
    <property type="match status" value="1"/>
</dbReference>
<dbReference type="InterPro" id="IPR034660">
    <property type="entry name" value="DinB/YfiT-like"/>
</dbReference>
<evidence type="ECO:0000256" key="1">
    <source>
        <dbReference type="SAM" id="MobiDB-lite"/>
    </source>
</evidence>
<accession>T1CT22</accession>
<dbReference type="Gene3D" id="1.20.120.450">
    <property type="entry name" value="dinb family like domain"/>
    <property type="match status" value="1"/>
</dbReference>
<feature type="compositionally biased region" description="Polar residues" evidence="1">
    <location>
        <begin position="141"/>
        <end position="150"/>
    </location>
</feature>
<dbReference type="InterPro" id="IPR007061">
    <property type="entry name" value="MST-like"/>
</dbReference>